<dbReference type="Proteomes" id="UP000237000">
    <property type="component" value="Unassembled WGS sequence"/>
</dbReference>
<dbReference type="EMBL" id="JXTC01000125">
    <property type="protein sequence ID" value="PON86863.1"/>
    <property type="molecule type" value="Genomic_DNA"/>
</dbReference>
<organism evidence="2 3">
    <name type="scientific">Trema orientale</name>
    <name type="common">Charcoal tree</name>
    <name type="synonym">Celtis orientalis</name>
    <dbReference type="NCBI Taxonomy" id="63057"/>
    <lineage>
        <taxon>Eukaryota</taxon>
        <taxon>Viridiplantae</taxon>
        <taxon>Streptophyta</taxon>
        <taxon>Embryophyta</taxon>
        <taxon>Tracheophyta</taxon>
        <taxon>Spermatophyta</taxon>
        <taxon>Magnoliopsida</taxon>
        <taxon>eudicotyledons</taxon>
        <taxon>Gunneridae</taxon>
        <taxon>Pentapetalae</taxon>
        <taxon>rosids</taxon>
        <taxon>fabids</taxon>
        <taxon>Rosales</taxon>
        <taxon>Cannabaceae</taxon>
        <taxon>Trema</taxon>
    </lineage>
</organism>
<name>A0A2P5EMU9_TREOI</name>
<reference evidence="3" key="1">
    <citation type="submission" date="2016-06" db="EMBL/GenBank/DDBJ databases">
        <title>Parallel loss of symbiosis genes in relatives of nitrogen-fixing non-legume Parasponia.</title>
        <authorList>
            <person name="Van Velzen R."/>
            <person name="Holmer R."/>
            <person name="Bu F."/>
            <person name="Rutten L."/>
            <person name="Van Zeijl A."/>
            <person name="Liu W."/>
            <person name="Santuari L."/>
            <person name="Cao Q."/>
            <person name="Sharma T."/>
            <person name="Shen D."/>
            <person name="Roswanjaya Y."/>
            <person name="Wardhani T."/>
            <person name="Kalhor M.S."/>
            <person name="Jansen J."/>
            <person name="Van den Hoogen J."/>
            <person name="Gungor B."/>
            <person name="Hartog M."/>
            <person name="Hontelez J."/>
            <person name="Verver J."/>
            <person name="Yang W.-C."/>
            <person name="Schijlen E."/>
            <person name="Repin R."/>
            <person name="Schilthuizen M."/>
            <person name="Schranz E."/>
            <person name="Heidstra R."/>
            <person name="Miyata K."/>
            <person name="Fedorova E."/>
            <person name="Kohlen W."/>
            <person name="Bisseling T."/>
            <person name="Smit S."/>
            <person name="Geurts R."/>
        </authorList>
    </citation>
    <scope>NUCLEOTIDE SEQUENCE [LARGE SCALE GENOMIC DNA]</scope>
    <source>
        <strain evidence="3">cv. RG33-2</strain>
    </source>
</reference>
<dbReference type="GO" id="GO:0001164">
    <property type="term" value="F:RNA polymerase I core promoter sequence-specific DNA binding"/>
    <property type="evidence" value="ECO:0007669"/>
    <property type="project" value="TreeGrafter"/>
</dbReference>
<dbReference type="OrthoDB" id="2382881at2759"/>
<sequence length="918" mass="102858">MEFSEEWKSLFPISAMFRPPLLLSGPSTKPLLGPLVFNPIHNSITCLFSSPSLLPPCSSTIIPHLSFPRFLETSSSDSSLLPSTSSSIASAFGPQHNQDDVTSVFLHNRLELLHCPGTNNHIVFFPTGENSDQVGFLLLSLKNSCLEVKADENGDVFVTSCRFKHRILRISVNPVVDSSSEFSASRGNSFRAVGYLLAFTMYSVHWFVVKVREIGSNSMVPSLTYVGAKFFKTCCVAHACWSPHIPEESIVLLESGALFLFDLESVLSADSTIRYCKGTKLKVSWDDSSNLGDLKWLSCEFSWHPRIFIVARSDAIFMVDLRLDQCNITCLVKIEMLHMYTQVKNEQFFALTKAGSDGFHFALASHSLLLLCDVRKPLMPVLQWAHAVAKPSYISVFRLADLRSNLRDGMYKSASESGFGIILGSFWNPVFNLFCYGPFIAQSGSTVSKAKEFSKSFYAWNHPSDLLLSRNECHCGSCLVKEELLKDALPAWTDWQHKKELVLGFGILNKDISSMLSESDEFGSFTLVRLVSTGKLESQRYSASWGYIKSLLPHRNFSNFEDRYMGSIFDEEYRFPRKFKYLELDYLYGYLDTNLDQVLVAKTKSTSKGPRAEQSFTAEFHKILCEKLSAFGLSQLSSSSKVTVVFNDISLPSSIHEVALRRLWSHLPVEVLQLAFSSSSESLEVLMDGKKASSEFLVVPDKTQLPPFFLRKSSWRSNKSSQKVPRADALVGPKLPLPILLALHKFHNGSPSLDKSSSSFAVEAELRLRCDEVMKAACEVAASDSSGDGGVSLANDSEERSATGSKRAKPFFLHRPSSLDRDVLDHTKEQSVYKDETFSTLISKVHKKEHPSSGNNKTIGLELFDSLCPIKLQFDDVSDKQFGRKEVKAYKLLTKQFSKWQGDFNLYDEFCSRSKLQP</sequence>
<dbReference type="PANTHER" id="PTHR15319">
    <property type="entry name" value="TATA BOX-BINDING PROTEIN ASSOCIATED FACTOR RNA POLYMERASE I SUBUNIT C"/>
    <property type="match status" value="1"/>
</dbReference>
<dbReference type="STRING" id="63057.A0A2P5EMU9"/>
<dbReference type="InterPro" id="IPR038801">
    <property type="entry name" value="TAF1C"/>
</dbReference>
<dbReference type="AlphaFoldDB" id="A0A2P5EMU9"/>
<evidence type="ECO:0000313" key="2">
    <source>
        <dbReference type="EMBL" id="PON86863.1"/>
    </source>
</evidence>
<dbReference type="PANTHER" id="PTHR15319:SF1">
    <property type="entry name" value="TATA BOX-BINDING PROTEIN-ASSOCIATED FACTOR RNA POLYMERASE I SUBUNIT C"/>
    <property type="match status" value="1"/>
</dbReference>
<dbReference type="FunCoup" id="A0A2P5EMU9">
    <property type="interactions" value="1123"/>
</dbReference>
<dbReference type="GO" id="GO:0001650">
    <property type="term" value="C:fibrillar center"/>
    <property type="evidence" value="ECO:0007669"/>
    <property type="project" value="TreeGrafter"/>
</dbReference>
<dbReference type="InParanoid" id="A0A2P5EMU9"/>
<keyword evidence="3" id="KW-1185">Reference proteome</keyword>
<feature type="region of interest" description="Disordered" evidence="1">
    <location>
        <begin position="783"/>
        <end position="806"/>
    </location>
</feature>
<protein>
    <submittedName>
        <fullName evidence="2">TATA box-binding protein associated factor RNA polymerase I subunit C</fullName>
    </submittedName>
</protein>
<gene>
    <name evidence="2" type="ORF">TorRG33x02_173890</name>
</gene>
<comment type="caution">
    <text evidence="2">The sequence shown here is derived from an EMBL/GenBank/DDBJ whole genome shotgun (WGS) entry which is preliminary data.</text>
</comment>
<evidence type="ECO:0000313" key="3">
    <source>
        <dbReference type="Proteomes" id="UP000237000"/>
    </source>
</evidence>
<evidence type="ECO:0000256" key="1">
    <source>
        <dbReference type="SAM" id="MobiDB-lite"/>
    </source>
</evidence>
<accession>A0A2P5EMU9</accession>
<proteinExistence type="predicted"/>